<comment type="caution">
    <text evidence="1">The sequence shown here is derived from an EMBL/GenBank/DDBJ whole genome shotgun (WGS) entry which is preliminary data.</text>
</comment>
<name>A0ABS9YAX0_9ACTN</name>
<proteinExistence type="predicted"/>
<accession>A0ABS9YAX0</accession>
<gene>
    <name evidence="1" type="ORF">MQP27_23885</name>
</gene>
<organism evidence="1 2">
    <name type="scientific">Streptomyces cylindrosporus</name>
    <dbReference type="NCBI Taxonomy" id="2927583"/>
    <lineage>
        <taxon>Bacteria</taxon>
        <taxon>Bacillati</taxon>
        <taxon>Actinomycetota</taxon>
        <taxon>Actinomycetes</taxon>
        <taxon>Kitasatosporales</taxon>
        <taxon>Streptomycetaceae</taxon>
        <taxon>Streptomyces</taxon>
    </lineage>
</organism>
<dbReference type="RefSeq" id="WP_242767395.1">
    <property type="nucleotide sequence ID" value="NZ_JALDAY010000007.1"/>
</dbReference>
<reference evidence="1" key="1">
    <citation type="submission" date="2022-03" db="EMBL/GenBank/DDBJ databases">
        <title>Streptomyces 7R015 and 7R016 isolated from Barleria lupulina in Thailand.</title>
        <authorList>
            <person name="Kanchanasin P."/>
            <person name="Phongsopitanun W."/>
            <person name="Tanasupawat S."/>
        </authorList>
    </citation>
    <scope>NUCLEOTIDE SEQUENCE</scope>
    <source>
        <strain evidence="1">7R015</strain>
    </source>
</reference>
<sequence length="166" mass="17709">MAMVGLFWITEDCVYVGAEAVGAASGVRLTEAGVETVGLDHGSSWGWEKVRRIEAADVAVRSAARRLASLALDSVVVLVSGDGVLPPAFTVRVETADAAEEVSVFSPAVGGIYTPLEYDLSRAVLERLTDDVSRVGELLAWGRAHAADGTPRREEREELLREWAGA</sequence>
<evidence type="ECO:0000313" key="2">
    <source>
        <dbReference type="Proteomes" id="UP001165269"/>
    </source>
</evidence>
<protein>
    <submittedName>
        <fullName evidence="1">Uncharacterized protein</fullName>
    </submittedName>
</protein>
<evidence type="ECO:0000313" key="1">
    <source>
        <dbReference type="EMBL" id="MCI3274139.1"/>
    </source>
</evidence>
<keyword evidence="2" id="KW-1185">Reference proteome</keyword>
<dbReference type="Proteomes" id="UP001165269">
    <property type="component" value="Unassembled WGS sequence"/>
</dbReference>
<dbReference type="EMBL" id="JALDAY010000007">
    <property type="protein sequence ID" value="MCI3274139.1"/>
    <property type="molecule type" value="Genomic_DNA"/>
</dbReference>